<dbReference type="Proteomes" id="UP001153292">
    <property type="component" value="Chromosome 8"/>
</dbReference>
<dbReference type="PANTHER" id="PTHR21624:SF1">
    <property type="entry name" value="ALKYLGLYCEROL MONOOXYGENASE"/>
    <property type="match status" value="1"/>
</dbReference>
<keyword evidence="3 14" id="KW-0812">Transmembrane</keyword>
<accession>A0ABN8BDN8</accession>
<dbReference type="Pfam" id="PF24858">
    <property type="entry name" value="AGMP_C"/>
    <property type="match status" value="1"/>
</dbReference>
<feature type="transmembrane region" description="Helical" evidence="14">
    <location>
        <begin position="371"/>
        <end position="391"/>
    </location>
</feature>
<evidence type="ECO:0000256" key="1">
    <source>
        <dbReference type="ARBA" id="ARBA00001962"/>
    </source>
</evidence>
<dbReference type="InterPro" id="IPR006694">
    <property type="entry name" value="Fatty_acid_hydroxylase"/>
</dbReference>
<dbReference type="EMBL" id="OU963901">
    <property type="protein sequence ID" value="CAH0407185.1"/>
    <property type="molecule type" value="Genomic_DNA"/>
</dbReference>
<protein>
    <recommendedName>
        <fullName evidence="12">Alkylglycerol monooxygenase</fullName>
        <ecNumber evidence="11">1.14.16.5</ecNumber>
    </recommendedName>
</protein>
<evidence type="ECO:0000256" key="11">
    <source>
        <dbReference type="ARBA" id="ARBA00039026"/>
    </source>
</evidence>
<feature type="domain" description="Alkylglycerol monooxygenase C-terminal" evidence="16">
    <location>
        <begin position="344"/>
        <end position="414"/>
    </location>
</feature>
<keyword evidence="7" id="KW-0408">Iron</keyword>
<evidence type="ECO:0000313" key="18">
    <source>
        <dbReference type="Proteomes" id="UP001153292"/>
    </source>
</evidence>
<dbReference type="InterPro" id="IPR056853">
    <property type="entry name" value="AGMP_C"/>
</dbReference>
<keyword evidence="6" id="KW-0560">Oxidoreductase</keyword>
<evidence type="ECO:0000256" key="4">
    <source>
        <dbReference type="ARBA" id="ARBA00022824"/>
    </source>
</evidence>
<evidence type="ECO:0000256" key="9">
    <source>
        <dbReference type="ARBA" id="ARBA00023136"/>
    </source>
</evidence>
<evidence type="ECO:0000313" key="17">
    <source>
        <dbReference type="EMBL" id="CAH0407185.1"/>
    </source>
</evidence>
<dbReference type="PANTHER" id="PTHR21624">
    <property type="entry name" value="STEROL DESATURASE-RELATED PROTEIN"/>
    <property type="match status" value="1"/>
</dbReference>
<comment type="cofactor">
    <cofactor evidence="1">
        <name>Fe cation</name>
        <dbReference type="ChEBI" id="CHEBI:24875"/>
    </cofactor>
</comment>
<evidence type="ECO:0000256" key="8">
    <source>
        <dbReference type="ARBA" id="ARBA00023098"/>
    </source>
</evidence>
<dbReference type="EC" id="1.14.16.5" evidence="11"/>
<dbReference type="InterPro" id="IPR051689">
    <property type="entry name" value="Sterol_desaturase/TMEM195"/>
</dbReference>
<keyword evidence="9 14" id="KW-0472">Membrane</keyword>
<evidence type="ECO:0000256" key="2">
    <source>
        <dbReference type="ARBA" id="ARBA00004477"/>
    </source>
</evidence>
<organism evidence="17 18">
    <name type="scientific">Chilo suppressalis</name>
    <name type="common">Asiatic rice borer moth</name>
    <dbReference type="NCBI Taxonomy" id="168631"/>
    <lineage>
        <taxon>Eukaryota</taxon>
        <taxon>Metazoa</taxon>
        <taxon>Ecdysozoa</taxon>
        <taxon>Arthropoda</taxon>
        <taxon>Hexapoda</taxon>
        <taxon>Insecta</taxon>
        <taxon>Pterygota</taxon>
        <taxon>Neoptera</taxon>
        <taxon>Endopterygota</taxon>
        <taxon>Lepidoptera</taxon>
        <taxon>Glossata</taxon>
        <taxon>Ditrysia</taxon>
        <taxon>Pyraloidea</taxon>
        <taxon>Crambidae</taxon>
        <taxon>Crambinae</taxon>
        <taxon>Chilo</taxon>
    </lineage>
</organism>
<comment type="catalytic activity">
    <reaction evidence="13">
        <text>1-O-(1,2-saturated-alkyl)-sn-glycerol + (6R)-L-erythro-5,6,7,8-tetrahydrobiopterin + O2 = a 1-(1-hydroxyalkyl)-sn-glycerol + (6R)-L-erythro-6,7-dihydrobiopterin + H2O</text>
        <dbReference type="Rhea" id="RHEA:36255"/>
        <dbReference type="ChEBI" id="CHEBI:15377"/>
        <dbReference type="ChEBI" id="CHEBI:15379"/>
        <dbReference type="ChEBI" id="CHEBI:43120"/>
        <dbReference type="ChEBI" id="CHEBI:59560"/>
        <dbReference type="ChEBI" id="CHEBI:73418"/>
        <dbReference type="ChEBI" id="CHEBI:83957"/>
        <dbReference type="EC" id="1.14.16.5"/>
    </reaction>
</comment>
<evidence type="ECO:0000256" key="5">
    <source>
        <dbReference type="ARBA" id="ARBA00022989"/>
    </source>
</evidence>
<dbReference type="Pfam" id="PF04116">
    <property type="entry name" value="FA_hydroxylase"/>
    <property type="match status" value="1"/>
</dbReference>
<keyword evidence="18" id="KW-1185">Reference proteome</keyword>
<keyword evidence="4" id="KW-0256">Endoplasmic reticulum</keyword>
<evidence type="ECO:0000256" key="13">
    <source>
        <dbReference type="ARBA" id="ARBA00047556"/>
    </source>
</evidence>
<evidence type="ECO:0000256" key="12">
    <source>
        <dbReference type="ARBA" id="ARBA00040992"/>
    </source>
</evidence>
<evidence type="ECO:0000259" key="15">
    <source>
        <dbReference type="Pfam" id="PF04116"/>
    </source>
</evidence>
<keyword evidence="8" id="KW-0443">Lipid metabolism</keyword>
<reference evidence="17" key="1">
    <citation type="submission" date="2021-12" db="EMBL/GenBank/DDBJ databases">
        <authorList>
            <person name="King R."/>
        </authorList>
    </citation>
    <scope>NUCLEOTIDE SEQUENCE</scope>
</reference>
<feature type="domain" description="Fatty acid hydroxylase" evidence="15">
    <location>
        <begin position="123"/>
        <end position="255"/>
    </location>
</feature>
<evidence type="ECO:0000259" key="16">
    <source>
        <dbReference type="Pfam" id="PF24858"/>
    </source>
</evidence>
<feature type="transmembrane region" description="Helical" evidence="14">
    <location>
        <begin position="428"/>
        <end position="445"/>
    </location>
</feature>
<evidence type="ECO:0000256" key="14">
    <source>
        <dbReference type="SAM" id="Phobius"/>
    </source>
</evidence>
<gene>
    <name evidence="17" type="ORF">CHILSU_LOCUS10581</name>
</gene>
<evidence type="ECO:0000256" key="3">
    <source>
        <dbReference type="ARBA" id="ARBA00022692"/>
    </source>
</evidence>
<proteinExistence type="inferred from homology"/>
<feature type="transmembrane region" description="Helical" evidence="14">
    <location>
        <begin position="339"/>
        <end position="359"/>
    </location>
</feature>
<name>A0ABN8BDN8_CHISP</name>
<evidence type="ECO:0000256" key="10">
    <source>
        <dbReference type="ARBA" id="ARBA00038190"/>
    </source>
</evidence>
<evidence type="ECO:0000256" key="7">
    <source>
        <dbReference type="ARBA" id="ARBA00023004"/>
    </source>
</evidence>
<comment type="similarity">
    <text evidence="10">Belongs to the sterol desaturase family. TMEM195 subfamily.</text>
</comment>
<comment type="subcellular location">
    <subcellularLocation>
        <location evidence="2">Endoplasmic reticulum membrane</location>
        <topology evidence="2">Multi-pass membrane protein</topology>
    </subcellularLocation>
</comment>
<evidence type="ECO:0000256" key="6">
    <source>
        <dbReference type="ARBA" id="ARBA00023002"/>
    </source>
</evidence>
<sequence length="454" mass="52649">MNVSGCYDNMESIPTLGGVVKGAGRMFYLINPKENLYENVDDVPNLYVQSWPYFFTFMLLEHIVLKLKGKKGVRLNDGITSISNGIFLEGGRLIWRGAEAYLYTWVHTHFRLVDLPWDHTSTWLFAALGVDFCYYWMHRACHEIHILWAQHQVHHTSEDFNMGVGIRQSILQGWCGFLCYVPLALAIPPAQFVLHHQFSYLYMFWIHTESIKTLGPLEYILNTPSHHRIHHGSNPYCIDVNYGGVLIIWDKLFGTFRPEKEGDKIVYGLIYNQPSFNPLHLQTFYTGYVVSRFRGYDNWVHKLRAVFSRPSWNPVNAVRFKDMAEDPAIHTRIKYDVILPRWCSVYLLTHYALILYGFHHLFTIHLTMPPLTVFTLVLYIMGSLTVFGMILDASPRAPAFEMTRCTLIVLLAYFLDPSYGVIDAPLQLFYLASGLFWFVFVYKTVEIKSVKQGI</sequence>
<keyword evidence="5 14" id="KW-1133">Transmembrane helix</keyword>